<evidence type="ECO:0000259" key="10">
    <source>
        <dbReference type="Pfam" id="PF08541"/>
    </source>
</evidence>
<dbReference type="NCBIfam" id="NF006829">
    <property type="entry name" value="PRK09352.1"/>
    <property type="match status" value="1"/>
</dbReference>
<dbReference type="STRING" id="1329250.WOSG25_100270"/>
<keyword evidence="9" id="KW-0511">Multifunctional enzyme</keyword>
<reference evidence="13" key="1">
    <citation type="journal article" date="2014" name="Genome Announc.">
        <title>Draft genome sequence of Weissella oryzae SG25T, isolated from fermented rice grains.</title>
        <authorList>
            <person name="Tanizawa Y."/>
            <person name="Fujisawa T."/>
            <person name="Mochizuki T."/>
            <person name="Kaminuma E."/>
            <person name="Suzuki Y."/>
            <person name="Nakamura Y."/>
            <person name="Tohno M."/>
        </authorList>
    </citation>
    <scope>NUCLEOTIDE SEQUENCE [LARGE SCALE GENOMIC DNA]</scope>
    <source>
        <strain evidence="13">DSM 25784 / JCM 18191 / LMG 30913 / SG25</strain>
    </source>
</reference>
<dbReference type="EMBL" id="DF820493">
    <property type="protein sequence ID" value="GAK31461.1"/>
    <property type="molecule type" value="Genomic_DNA"/>
</dbReference>
<keyword evidence="13" id="KW-1185">Reference proteome</keyword>
<comment type="catalytic activity">
    <reaction evidence="9">
        <text>malonyl-[ACP] + acetyl-CoA + H(+) = 3-oxobutanoyl-[ACP] + CO2 + CoA</text>
        <dbReference type="Rhea" id="RHEA:12080"/>
        <dbReference type="Rhea" id="RHEA-COMP:9623"/>
        <dbReference type="Rhea" id="RHEA-COMP:9625"/>
        <dbReference type="ChEBI" id="CHEBI:15378"/>
        <dbReference type="ChEBI" id="CHEBI:16526"/>
        <dbReference type="ChEBI" id="CHEBI:57287"/>
        <dbReference type="ChEBI" id="CHEBI:57288"/>
        <dbReference type="ChEBI" id="CHEBI:78449"/>
        <dbReference type="ChEBI" id="CHEBI:78450"/>
        <dbReference type="EC" id="2.3.1.180"/>
    </reaction>
</comment>
<sequence>MTQGSRILASAHYVPNNVIDNDELAQIMPTSDAWIQKHTGIKTRHISLEGENTSDLATKAAQKALIQAGLSANDIDLIIVATFTPDGLAPSTAALVQRNIGASKAFAYDISTACAGFIFALSTADKFLQTANYDRVLVIAAEVNSKMMDFTDRTSAVFFGDGAAAFVLGASEDGVLAAESLHTIGNDRVVQSGKIPPLKELKADNYPEITAFHQEGREVFSEVLRLIPTHIKTFLADNALVPADIDYFVLHQANLRIIEALADELGQPLEKFAQNVIKYGNTSAAGIAIGLDEYRTNNDLTGKRILLTGFGAGFTYGSILLTF</sequence>
<dbReference type="AlphaFoldDB" id="A0A069D244"/>
<dbReference type="GO" id="GO:0033818">
    <property type="term" value="F:beta-ketoacyl-acyl-carrier-protein synthase III activity"/>
    <property type="evidence" value="ECO:0007669"/>
    <property type="project" value="UniProtKB-UniRule"/>
</dbReference>
<feature type="active site" evidence="9">
    <location>
        <position position="114"/>
    </location>
</feature>
<dbReference type="Proteomes" id="UP000030643">
    <property type="component" value="Unassembled WGS sequence"/>
</dbReference>
<dbReference type="eggNOG" id="COG0332">
    <property type="taxonomic scope" value="Bacteria"/>
</dbReference>
<evidence type="ECO:0000256" key="9">
    <source>
        <dbReference type="HAMAP-Rule" id="MF_01815"/>
    </source>
</evidence>
<evidence type="ECO:0000256" key="3">
    <source>
        <dbReference type="ARBA" id="ARBA00022516"/>
    </source>
</evidence>
<dbReference type="OrthoDB" id="9815506at2"/>
<dbReference type="EC" id="2.3.1.180" evidence="9"/>
<dbReference type="GO" id="GO:0044550">
    <property type="term" value="P:secondary metabolite biosynthetic process"/>
    <property type="evidence" value="ECO:0007669"/>
    <property type="project" value="TreeGrafter"/>
</dbReference>
<comment type="function">
    <text evidence="9">Catalyzes the condensation reaction of fatty acid synthesis by the addition to an acyl acceptor of two carbons from malonyl-ACP. Catalyzes the first condensation reaction which initiates fatty acid synthesis and may therefore play a role in governing the total rate of fatty acid production. Possesses both acetoacetyl-ACP synthase and acetyl transacylase activities. Its substrate specificity determines the biosynthesis of branched-chain and/or straight-chain of fatty acids.</text>
</comment>
<proteinExistence type="inferred from homology"/>
<dbReference type="RefSeq" id="WP_027699434.1">
    <property type="nucleotide sequence ID" value="NZ_DF820493.1"/>
</dbReference>
<keyword evidence="2 9" id="KW-0963">Cytoplasm</keyword>
<dbReference type="NCBIfam" id="TIGR00747">
    <property type="entry name" value="fabH"/>
    <property type="match status" value="1"/>
</dbReference>
<feature type="active site" evidence="9">
    <location>
        <position position="281"/>
    </location>
</feature>
<evidence type="ECO:0000256" key="1">
    <source>
        <dbReference type="ARBA" id="ARBA00008642"/>
    </source>
</evidence>
<dbReference type="PANTHER" id="PTHR34069:SF2">
    <property type="entry name" value="BETA-KETOACYL-[ACYL-CARRIER-PROTEIN] SYNTHASE III"/>
    <property type="match status" value="1"/>
</dbReference>
<feature type="domain" description="Beta-ketoacyl-[acyl-carrier-protein] synthase III C-terminal" evidence="10">
    <location>
        <begin position="235"/>
        <end position="322"/>
    </location>
</feature>
<name>A0A069D244_WEIOS</name>
<dbReference type="SUPFAM" id="SSF53901">
    <property type="entry name" value="Thiolase-like"/>
    <property type="match status" value="1"/>
</dbReference>
<evidence type="ECO:0000256" key="2">
    <source>
        <dbReference type="ARBA" id="ARBA00022490"/>
    </source>
</evidence>
<protein>
    <recommendedName>
        <fullName evidence="9">Beta-ketoacyl-[acyl-carrier-protein] synthase III</fullName>
        <shortName evidence="9">Beta-ketoacyl-ACP synthase III</shortName>
        <shortName evidence="9">KAS III</shortName>
        <ecNumber evidence="9">2.3.1.180</ecNumber>
    </recommendedName>
    <alternativeName>
        <fullName evidence="9">3-oxoacyl-[acyl-carrier-protein] synthase 3</fullName>
    </alternativeName>
    <alternativeName>
        <fullName evidence="9">3-oxoacyl-[acyl-carrier-protein] synthase III</fullName>
    </alternativeName>
</protein>
<dbReference type="InterPro" id="IPR013747">
    <property type="entry name" value="ACP_syn_III_C"/>
</dbReference>
<evidence type="ECO:0000313" key="13">
    <source>
        <dbReference type="Proteomes" id="UP000030643"/>
    </source>
</evidence>
<keyword evidence="4 9" id="KW-0808">Transferase</keyword>
<dbReference type="CDD" id="cd00830">
    <property type="entry name" value="KAS_III"/>
    <property type="match status" value="1"/>
</dbReference>
<dbReference type="Pfam" id="PF08541">
    <property type="entry name" value="ACP_syn_III_C"/>
    <property type="match status" value="1"/>
</dbReference>
<keyword evidence="5 9" id="KW-0276">Fatty acid metabolism</keyword>
<feature type="active site" evidence="9">
    <location>
        <position position="251"/>
    </location>
</feature>
<organism evidence="12 13">
    <name type="scientific">Weissella oryzae (strain DSM 25784 / JCM 18191 / LMG 30913 / SG25)</name>
    <dbReference type="NCBI Taxonomy" id="1329250"/>
    <lineage>
        <taxon>Bacteria</taxon>
        <taxon>Bacillati</taxon>
        <taxon>Bacillota</taxon>
        <taxon>Bacilli</taxon>
        <taxon>Lactobacillales</taxon>
        <taxon>Lactobacillaceae</taxon>
        <taxon>Weissella</taxon>
    </lineage>
</organism>
<dbReference type="GO" id="GO:0004315">
    <property type="term" value="F:3-oxoacyl-[acyl-carrier-protein] synthase activity"/>
    <property type="evidence" value="ECO:0007669"/>
    <property type="project" value="InterPro"/>
</dbReference>
<comment type="subcellular location">
    <subcellularLocation>
        <location evidence="9">Cytoplasm</location>
    </subcellularLocation>
</comment>
<feature type="region of interest" description="ACP-binding" evidence="9">
    <location>
        <begin position="252"/>
        <end position="256"/>
    </location>
</feature>
<comment type="domain">
    <text evidence="9">The last Arg residue of the ACP-binding site is essential for the weak association between ACP/AcpP and FabH.</text>
</comment>
<evidence type="ECO:0000313" key="12">
    <source>
        <dbReference type="EMBL" id="GAK31461.1"/>
    </source>
</evidence>
<dbReference type="HAMAP" id="MF_01815">
    <property type="entry name" value="FabH"/>
    <property type="match status" value="1"/>
</dbReference>
<evidence type="ECO:0000256" key="7">
    <source>
        <dbReference type="ARBA" id="ARBA00023160"/>
    </source>
</evidence>
<keyword evidence="7 9" id="KW-0275">Fatty acid biosynthesis</keyword>
<dbReference type="GO" id="GO:0006633">
    <property type="term" value="P:fatty acid biosynthetic process"/>
    <property type="evidence" value="ECO:0007669"/>
    <property type="project" value="UniProtKB-UniRule"/>
</dbReference>
<keyword evidence="8 9" id="KW-0012">Acyltransferase</keyword>
<dbReference type="InterPro" id="IPR013751">
    <property type="entry name" value="ACP_syn_III_N"/>
</dbReference>
<gene>
    <name evidence="9" type="primary">fabH</name>
    <name evidence="12" type="ORF">WOSG25_100270</name>
</gene>
<dbReference type="GO" id="GO:0005737">
    <property type="term" value="C:cytoplasm"/>
    <property type="evidence" value="ECO:0007669"/>
    <property type="project" value="UniProtKB-SubCell"/>
</dbReference>
<comment type="similarity">
    <text evidence="1 9">Belongs to the thiolase-like superfamily. FabH family.</text>
</comment>
<evidence type="ECO:0000259" key="11">
    <source>
        <dbReference type="Pfam" id="PF08545"/>
    </source>
</evidence>
<dbReference type="UniPathway" id="UPA00094"/>
<dbReference type="InterPro" id="IPR016039">
    <property type="entry name" value="Thiolase-like"/>
</dbReference>
<comment type="subunit">
    <text evidence="9">Homodimer.</text>
</comment>
<dbReference type="PANTHER" id="PTHR34069">
    <property type="entry name" value="3-OXOACYL-[ACYL-CARRIER-PROTEIN] SYNTHASE 3"/>
    <property type="match status" value="1"/>
</dbReference>
<keyword evidence="6 9" id="KW-0443">Lipid metabolism</keyword>
<dbReference type="Gene3D" id="3.40.47.10">
    <property type="match status" value="1"/>
</dbReference>
<comment type="pathway">
    <text evidence="9">Lipid metabolism; fatty acid biosynthesis.</text>
</comment>
<evidence type="ECO:0000256" key="8">
    <source>
        <dbReference type="ARBA" id="ARBA00023315"/>
    </source>
</evidence>
<accession>A0A069D244</accession>
<keyword evidence="3 9" id="KW-0444">Lipid biosynthesis</keyword>
<dbReference type="InterPro" id="IPR004655">
    <property type="entry name" value="FabH"/>
</dbReference>
<evidence type="ECO:0000256" key="5">
    <source>
        <dbReference type="ARBA" id="ARBA00022832"/>
    </source>
</evidence>
<dbReference type="Pfam" id="PF08545">
    <property type="entry name" value="ACP_syn_III"/>
    <property type="match status" value="1"/>
</dbReference>
<evidence type="ECO:0000256" key="4">
    <source>
        <dbReference type="ARBA" id="ARBA00022679"/>
    </source>
</evidence>
<evidence type="ECO:0000256" key="6">
    <source>
        <dbReference type="ARBA" id="ARBA00023098"/>
    </source>
</evidence>
<feature type="domain" description="Beta-ketoacyl-[acyl-carrier-protein] synthase III N-terminal" evidence="11">
    <location>
        <begin position="108"/>
        <end position="177"/>
    </location>
</feature>